<accession>A0A010RNL2</accession>
<organism evidence="1 2">
    <name type="scientific">Pseudomonas fluorescens HK44</name>
    <dbReference type="NCBI Taxonomy" id="1042209"/>
    <lineage>
        <taxon>Bacteria</taxon>
        <taxon>Pseudomonadati</taxon>
        <taxon>Pseudomonadota</taxon>
        <taxon>Gammaproteobacteria</taxon>
        <taxon>Pseudomonadales</taxon>
        <taxon>Pseudomonadaceae</taxon>
        <taxon>Pseudomonas</taxon>
    </lineage>
</organism>
<dbReference type="PATRIC" id="fig|1042209.11.peg.3500"/>
<dbReference type="HOGENOM" id="CLU_3172171_0_0_6"/>
<dbReference type="AlphaFoldDB" id="A0A010RNL2"/>
<sequence>MFRGTPKYTRSVSTCACWKTIANCKFALLYQLIESLPDDAPGIIAGG</sequence>
<evidence type="ECO:0000313" key="1">
    <source>
        <dbReference type="EMBL" id="EXF94096.1"/>
    </source>
</evidence>
<gene>
    <name evidence="1" type="ORF">HK44_005670</name>
</gene>
<name>A0A010RNL2_PSEFL</name>
<reference evidence="1 2" key="1">
    <citation type="journal article" date="2011" name="J. Bacteriol.">
        <title>Draft genome sequence of the polycyclic aromatic hydrocarbon-degrading, genetically engineered bioluminescent bioreporter Pseudomonas fluorescens HK44.</title>
        <authorList>
            <person name="Chauhan A."/>
            <person name="Layton A.C."/>
            <person name="Williams D.E."/>
            <person name="Smartt A.E."/>
            <person name="Ripp S."/>
            <person name="Karpinets T.V."/>
            <person name="Brown S.D."/>
            <person name="Sayler G.S."/>
        </authorList>
    </citation>
    <scope>NUCLEOTIDE SEQUENCE [LARGE SCALE GENOMIC DNA]</scope>
    <source>
        <strain evidence="1 2">HK44</strain>
    </source>
</reference>
<proteinExistence type="predicted"/>
<protein>
    <submittedName>
        <fullName evidence="1">Uncharacterized protein</fullName>
    </submittedName>
</protein>
<evidence type="ECO:0000313" key="2">
    <source>
        <dbReference type="Proteomes" id="UP000022611"/>
    </source>
</evidence>
<comment type="caution">
    <text evidence="1">The sequence shown here is derived from an EMBL/GenBank/DDBJ whole genome shotgun (WGS) entry which is preliminary data.</text>
</comment>
<dbReference type="Proteomes" id="UP000022611">
    <property type="component" value="Unassembled WGS sequence"/>
</dbReference>
<dbReference type="EMBL" id="AFOY02000015">
    <property type="protein sequence ID" value="EXF94096.1"/>
    <property type="molecule type" value="Genomic_DNA"/>
</dbReference>